<proteinExistence type="predicted"/>
<reference evidence="1 2" key="1">
    <citation type="submission" date="2020-08" db="EMBL/GenBank/DDBJ databases">
        <authorList>
            <person name="Koutsovoulos G."/>
            <person name="Danchin GJ E."/>
        </authorList>
    </citation>
    <scope>NUCLEOTIDE SEQUENCE [LARGE SCALE GENOMIC DNA]</scope>
</reference>
<organism evidence="1 2">
    <name type="scientific">Meloidogyne enterolobii</name>
    <name type="common">Root-knot nematode worm</name>
    <name type="synonym">Meloidogyne mayaguensis</name>
    <dbReference type="NCBI Taxonomy" id="390850"/>
    <lineage>
        <taxon>Eukaryota</taxon>
        <taxon>Metazoa</taxon>
        <taxon>Ecdysozoa</taxon>
        <taxon>Nematoda</taxon>
        <taxon>Chromadorea</taxon>
        <taxon>Rhabditida</taxon>
        <taxon>Tylenchina</taxon>
        <taxon>Tylenchomorpha</taxon>
        <taxon>Tylenchoidea</taxon>
        <taxon>Meloidogynidae</taxon>
        <taxon>Meloidogyninae</taxon>
        <taxon>Meloidogyne</taxon>
    </lineage>
</organism>
<sequence>MMKKYQLKTLYQIHIELEYKNNYKTIENEAFTTFKFLLQDEEYSSLIESLIKAEFNVAFFDTCETGALFILLVLSIENVFGINNTHLNSYQLKYAGKKFPENVPEIFSATLDDHHLAIRKKHQQLKNYMDSVKLFETVHKEMVIF</sequence>
<gene>
    <name evidence="1" type="ORF">MENT_LOCUS43482</name>
</gene>
<name>A0A6V7WUD5_MELEN</name>
<evidence type="ECO:0000313" key="1">
    <source>
        <dbReference type="EMBL" id="CAD2190674.1"/>
    </source>
</evidence>
<dbReference type="EMBL" id="CAJEWN010000825">
    <property type="protein sequence ID" value="CAD2190674.1"/>
    <property type="molecule type" value="Genomic_DNA"/>
</dbReference>
<dbReference type="Proteomes" id="UP000580250">
    <property type="component" value="Unassembled WGS sequence"/>
</dbReference>
<dbReference type="AlphaFoldDB" id="A0A6V7WUD5"/>
<evidence type="ECO:0000313" key="2">
    <source>
        <dbReference type="Proteomes" id="UP000580250"/>
    </source>
</evidence>
<protein>
    <submittedName>
        <fullName evidence="1">Uncharacterized protein</fullName>
    </submittedName>
</protein>
<comment type="caution">
    <text evidence="1">The sequence shown here is derived from an EMBL/GenBank/DDBJ whole genome shotgun (WGS) entry which is preliminary data.</text>
</comment>
<dbReference type="OrthoDB" id="5900669at2759"/>
<accession>A0A6V7WUD5</accession>